<evidence type="ECO:0000313" key="7">
    <source>
        <dbReference type="Proteomes" id="UP000758155"/>
    </source>
</evidence>
<dbReference type="Pfam" id="PF26174">
    <property type="entry name" value="LEA-2_1"/>
    <property type="match status" value="1"/>
</dbReference>
<proteinExistence type="predicted"/>
<dbReference type="InterPro" id="IPR046368">
    <property type="entry name" value="Tag1"/>
</dbReference>
<feature type="region of interest" description="Disordered" evidence="1">
    <location>
        <begin position="745"/>
        <end position="766"/>
    </location>
</feature>
<dbReference type="EMBL" id="SWKV01000072">
    <property type="protein sequence ID" value="KAF3034075.1"/>
    <property type="molecule type" value="Genomic_DNA"/>
</dbReference>
<dbReference type="InterPro" id="IPR059066">
    <property type="entry name" value="Ig_Tag1-like_5th"/>
</dbReference>
<accession>A0A9P4WJI4</accession>
<dbReference type="AlphaFoldDB" id="A0A9P4WJI4"/>
<feature type="domain" description="Tag1-like fifth Ig-like" evidence="5">
    <location>
        <begin position="764"/>
        <end position="874"/>
    </location>
</feature>
<organism evidence="6 7">
    <name type="scientific">Didymella heteroderae</name>
    <dbReference type="NCBI Taxonomy" id="1769908"/>
    <lineage>
        <taxon>Eukaryota</taxon>
        <taxon>Fungi</taxon>
        <taxon>Dikarya</taxon>
        <taxon>Ascomycota</taxon>
        <taxon>Pezizomycotina</taxon>
        <taxon>Dothideomycetes</taxon>
        <taxon>Pleosporomycetidae</taxon>
        <taxon>Pleosporales</taxon>
        <taxon>Pleosporineae</taxon>
        <taxon>Didymellaceae</taxon>
        <taxon>Didymella</taxon>
    </lineage>
</organism>
<evidence type="ECO:0000259" key="3">
    <source>
        <dbReference type="Pfam" id="PF22786"/>
    </source>
</evidence>
<sequence>MDTPDGPWGSTRTPSSRPTSQKSTRSSRSRQSQTSSRTTEQTPLLLNEDRSDHGDGDGDGDDDDRSPAQARLLRSLSTSSGSGKTPVWKRRWPSILALALLCLLAIAIMLGFLASEGIEEYAMQAADFQPTKLALDGLTDHGARVQVEGDFKMDASKVRKQSVRNIGRFGTWFAREAETGPIDAEVYLPEYGDVLVGTARIPGIKVNIRNGHTTHVSFVAIVEPGSTDGIRSVAHDYLDGQLKQIRLRGKAQVPVRSGIIKLGKQTVEQSMVFHGGHVPALPKYNITKLNLREAGHGQKGLGADTSILVKNTFPPVSLDFPPVAVDVLIDGCSPSDKHLKVGTAETPELHIRPRTDIKVNVIGNVEKLADPLTQVCPNSAKSPLDAFIGDYMKGEDATIYINCCRFPDPATPDWARDLLKDITVPVPFAGKEMGNMVKNFSMANMHFSLPSPWAEPGTPESNPSISATVKVDIGLPNEMNFPLDVNQIKADADIFYKKKLLGKMKLDKWQHANSTRIEGHGQDGPSLLVQSEIEKAPIEIQDDDLFSEVVQALIFGGKPINMDMKATVGVGVDTPMGKLVIRGIPAEGTVPVKPIGGSKDHNGTGDGKAPSMMERLNLKVGDMAIVDTSPTSITLQMKSNFTNPTNYTATIPYFNINVLVNGTLIGSATVENSTVHPGNNSGTVVTVLWDPYNFGGAEGKAVGAEWLSQFISGFNVSLTMQAHNGTIPSQPALGHLLSQFPITVPAPHMSTDEPEDDPDAPPSDGKQHFIRSATMHILSSTALFTLFSPFKSTTMYLTSLNATAFYEGHEAGKILYDLPFAVPPGLSESPRLPVDWSFGSLGYEAIKKALGGQLKLNAFAIVGVRIGQWRETIWYKGGKIGANVRL</sequence>
<feature type="region of interest" description="Disordered" evidence="1">
    <location>
        <begin position="1"/>
        <end position="67"/>
    </location>
</feature>
<dbReference type="InterPro" id="IPR059065">
    <property type="entry name" value="Ig_Tag1-like_4th"/>
</dbReference>
<evidence type="ECO:0000313" key="6">
    <source>
        <dbReference type="EMBL" id="KAF3034075.1"/>
    </source>
</evidence>
<keyword evidence="2" id="KW-0472">Membrane</keyword>
<name>A0A9P4WJI4_9PLEO</name>
<keyword evidence="2" id="KW-1133">Transmembrane helix</keyword>
<dbReference type="Gene3D" id="2.60.40.1820">
    <property type="match status" value="1"/>
</dbReference>
<evidence type="ECO:0008006" key="8">
    <source>
        <dbReference type="Google" id="ProtNLM"/>
    </source>
</evidence>
<dbReference type="Proteomes" id="UP000758155">
    <property type="component" value="Unassembled WGS sequence"/>
</dbReference>
<dbReference type="PANTHER" id="PTHR35895:SF3">
    <property type="entry name" value="PRE-RRNA PROCESSING PROTEIN"/>
    <property type="match status" value="1"/>
</dbReference>
<dbReference type="Pfam" id="PF26153">
    <property type="entry name" value="LEA-2L_5"/>
    <property type="match status" value="1"/>
</dbReference>
<gene>
    <name evidence="6" type="ORF">E8E12_004910</name>
</gene>
<dbReference type="Pfam" id="PF26150">
    <property type="entry name" value="LEA-2_4"/>
    <property type="match status" value="1"/>
</dbReference>
<evidence type="ECO:0000256" key="1">
    <source>
        <dbReference type="SAM" id="MobiDB-lite"/>
    </source>
</evidence>
<feature type="compositionally biased region" description="Low complexity" evidence="1">
    <location>
        <begin position="10"/>
        <end position="43"/>
    </location>
</feature>
<reference evidence="6" key="1">
    <citation type="submission" date="2019-04" db="EMBL/GenBank/DDBJ databases">
        <title>Sequencing of skin fungus with MAO and IRED activity.</title>
        <authorList>
            <person name="Marsaioli A.J."/>
            <person name="Bonatto J.M.C."/>
            <person name="Reis Junior O."/>
        </authorList>
    </citation>
    <scope>NUCLEOTIDE SEQUENCE</scope>
    <source>
        <strain evidence="6">28M1</strain>
    </source>
</reference>
<dbReference type="InterPro" id="IPR055011">
    <property type="entry name" value="Tag1_C"/>
</dbReference>
<feature type="compositionally biased region" description="Basic and acidic residues" evidence="1">
    <location>
        <begin position="47"/>
        <end position="56"/>
    </location>
</feature>
<keyword evidence="2" id="KW-0812">Transmembrane</keyword>
<dbReference type="OrthoDB" id="5596576at2759"/>
<protein>
    <recommendedName>
        <fullName evidence="8">Pre-rrna processing protein</fullName>
    </recommendedName>
</protein>
<dbReference type="PANTHER" id="PTHR35895">
    <property type="entry name" value="CHROMOSOME 16, WHOLE GENOME SHOTGUN SEQUENCE"/>
    <property type="match status" value="1"/>
</dbReference>
<dbReference type="GO" id="GO:0000329">
    <property type="term" value="C:fungal-type vacuole membrane"/>
    <property type="evidence" value="ECO:0007669"/>
    <property type="project" value="InterPro"/>
</dbReference>
<evidence type="ECO:0000259" key="5">
    <source>
        <dbReference type="Pfam" id="PF26153"/>
    </source>
</evidence>
<comment type="caution">
    <text evidence="6">The sequence shown here is derived from an EMBL/GenBank/DDBJ whole genome shotgun (WGS) entry which is preliminary data.</text>
</comment>
<evidence type="ECO:0000259" key="4">
    <source>
        <dbReference type="Pfam" id="PF26150"/>
    </source>
</evidence>
<feature type="transmembrane region" description="Helical" evidence="2">
    <location>
        <begin position="94"/>
        <end position="114"/>
    </location>
</feature>
<feature type="domain" description="Tag1 C-terminal" evidence="3">
    <location>
        <begin position="479"/>
        <end position="593"/>
    </location>
</feature>
<evidence type="ECO:0000256" key="2">
    <source>
        <dbReference type="SAM" id="Phobius"/>
    </source>
</evidence>
<keyword evidence="7" id="KW-1185">Reference proteome</keyword>
<feature type="domain" description="Tag1-like fourth Ig-like" evidence="4">
    <location>
        <begin position="620"/>
        <end position="733"/>
    </location>
</feature>
<dbReference type="Pfam" id="PF22786">
    <property type="entry name" value="Tag1_C"/>
    <property type="match status" value="1"/>
</dbReference>